<feature type="domain" description="DUF7146" evidence="2">
    <location>
        <begin position="1"/>
        <end position="92"/>
    </location>
</feature>
<dbReference type="EMBL" id="ADVL01000139">
    <property type="protein sequence ID" value="EFH12953.1"/>
    <property type="molecule type" value="Genomic_DNA"/>
</dbReference>
<sequence>MWKKTKLAAGTPVETYLRARGYHGQLPRALRFHPNLKHKDGPQSHPAMVAAVLKGSNLVAVHRTYLQPDGGGKAGLSDDKLSLGPIGGGAVYLYNGPLPHSGELMVSEGIETGLAAMQATGIPTWAALSAGGIRKLILPPLEFAPKIIIAADHDRAGLEAAQAAARRWHAEGRRVTIAKPPKEGEDFADMIRGAP</sequence>
<dbReference type="Pfam" id="PF23639">
    <property type="entry name" value="DUF7146"/>
    <property type="match status" value="1"/>
</dbReference>
<dbReference type="InterPro" id="IPR055570">
    <property type="entry name" value="DUF7146"/>
</dbReference>
<evidence type="ECO:0000313" key="4">
    <source>
        <dbReference type="Proteomes" id="UP000005324"/>
    </source>
</evidence>
<reference evidence="3 4" key="1">
    <citation type="submission" date="2010-04" db="EMBL/GenBank/DDBJ databases">
        <authorList>
            <person name="Qin X."/>
            <person name="Bachman B."/>
            <person name="Battles P."/>
            <person name="Bell A."/>
            <person name="Bess C."/>
            <person name="Bickham C."/>
            <person name="Chaboub L."/>
            <person name="Chen D."/>
            <person name="Coyle M."/>
            <person name="Deiros D.R."/>
            <person name="Dinh H."/>
            <person name="Forbes L."/>
            <person name="Fowler G."/>
            <person name="Francisco L."/>
            <person name="Fu Q."/>
            <person name="Gubbala S."/>
            <person name="Hale W."/>
            <person name="Han Y."/>
            <person name="Hemphill L."/>
            <person name="Highlander S.K."/>
            <person name="Hirani K."/>
            <person name="Hogues M."/>
            <person name="Jackson L."/>
            <person name="Jakkamsetti A."/>
            <person name="Javaid M."/>
            <person name="Jiang H."/>
            <person name="Korchina V."/>
            <person name="Kovar C."/>
            <person name="Lara F."/>
            <person name="Lee S."/>
            <person name="Mata R."/>
            <person name="Mathew T."/>
            <person name="Moen C."/>
            <person name="Morales K."/>
            <person name="Munidasa M."/>
            <person name="Nazareth L."/>
            <person name="Ngo R."/>
            <person name="Nguyen L."/>
            <person name="Okwuonu G."/>
            <person name="Ongeri F."/>
            <person name="Patil S."/>
            <person name="Petrosino J."/>
            <person name="Pham C."/>
            <person name="Pham P."/>
            <person name="Pu L.-L."/>
            <person name="Puazo M."/>
            <person name="Raj R."/>
            <person name="Reid J."/>
            <person name="Rouhana J."/>
            <person name="Saada N."/>
            <person name="Shang Y."/>
            <person name="Simmons D."/>
            <person name="Thornton R."/>
            <person name="Warren J."/>
            <person name="Weissenberger G."/>
            <person name="Zhang J."/>
            <person name="Zhang L."/>
            <person name="Zhou C."/>
            <person name="Zhu D."/>
            <person name="Muzny D."/>
            <person name="Worley K."/>
            <person name="Gibbs R."/>
        </authorList>
    </citation>
    <scope>NUCLEOTIDE SEQUENCE [LARGE SCALE GENOMIC DNA]</scope>
    <source>
        <strain evidence="3 4">ATCC 49957</strain>
    </source>
</reference>
<evidence type="ECO:0000313" key="3">
    <source>
        <dbReference type="EMBL" id="EFH12953.1"/>
    </source>
</evidence>
<accession>D5RIC6</accession>
<dbReference type="InterPro" id="IPR006171">
    <property type="entry name" value="TOPRIM_dom"/>
</dbReference>
<evidence type="ECO:0000259" key="2">
    <source>
        <dbReference type="Pfam" id="PF23639"/>
    </source>
</evidence>
<protein>
    <submittedName>
        <fullName evidence="3">Uncharacterized protein</fullName>
    </submittedName>
</protein>
<keyword evidence="4" id="KW-1185">Reference proteome</keyword>
<evidence type="ECO:0000259" key="1">
    <source>
        <dbReference type="Pfam" id="PF13362"/>
    </source>
</evidence>
<proteinExistence type="predicted"/>
<organism evidence="3 4">
    <name type="scientific">Pseudoroseomonas cervicalis ATCC 49957</name>
    <dbReference type="NCBI Taxonomy" id="525371"/>
    <lineage>
        <taxon>Bacteria</taxon>
        <taxon>Pseudomonadati</taxon>
        <taxon>Pseudomonadota</taxon>
        <taxon>Alphaproteobacteria</taxon>
        <taxon>Acetobacterales</taxon>
        <taxon>Roseomonadaceae</taxon>
        <taxon>Roseomonas</taxon>
    </lineage>
</organism>
<dbReference type="Gene3D" id="3.40.1360.10">
    <property type="match status" value="1"/>
</dbReference>
<dbReference type="HOGENOM" id="CLU_059689_2_0_5"/>
<dbReference type="CDD" id="cd01029">
    <property type="entry name" value="TOPRIM_primases"/>
    <property type="match status" value="1"/>
</dbReference>
<dbReference type="InterPro" id="IPR034154">
    <property type="entry name" value="TOPRIM_DnaG/twinkle"/>
</dbReference>
<dbReference type="AlphaFoldDB" id="D5RIC6"/>
<feature type="domain" description="Toprim" evidence="1">
    <location>
        <begin position="104"/>
        <end position="192"/>
    </location>
</feature>
<dbReference type="Proteomes" id="UP000005324">
    <property type="component" value="Unassembled WGS sequence"/>
</dbReference>
<comment type="caution">
    <text evidence="3">The sequence shown here is derived from an EMBL/GenBank/DDBJ whole genome shotgun (WGS) entry which is preliminary data.</text>
</comment>
<dbReference type="Pfam" id="PF13362">
    <property type="entry name" value="Toprim_3"/>
    <property type="match status" value="1"/>
</dbReference>
<gene>
    <name evidence="3" type="ORF">HMPREF0731_0836</name>
</gene>
<name>D5RIC6_9PROT</name>